<dbReference type="Proteomes" id="UP001595616">
    <property type="component" value="Unassembled WGS sequence"/>
</dbReference>
<comment type="caution">
    <text evidence="2">The sequence shown here is derived from an EMBL/GenBank/DDBJ whole genome shotgun (WGS) entry which is preliminary data.</text>
</comment>
<dbReference type="PANTHER" id="PTHR33498:SF1">
    <property type="entry name" value="TRANSPOSASE FOR INSERTION SEQUENCE ELEMENT IS1557"/>
    <property type="match status" value="1"/>
</dbReference>
<dbReference type="NCBIfam" id="NF033550">
    <property type="entry name" value="transpos_ISL3"/>
    <property type="match status" value="1"/>
</dbReference>
<reference evidence="3" key="1">
    <citation type="journal article" date="2019" name="Int. J. Syst. Evol. Microbiol.">
        <title>The Global Catalogue of Microorganisms (GCM) 10K type strain sequencing project: providing services to taxonomists for standard genome sequencing and annotation.</title>
        <authorList>
            <consortium name="The Broad Institute Genomics Platform"/>
            <consortium name="The Broad Institute Genome Sequencing Center for Infectious Disease"/>
            <person name="Wu L."/>
            <person name="Ma J."/>
        </authorList>
    </citation>
    <scope>NUCLEOTIDE SEQUENCE [LARGE SCALE GENOMIC DNA]</scope>
    <source>
        <strain evidence="3">CECT 7956</strain>
    </source>
</reference>
<proteinExistence type="predicted"/>
<dbReference type="RefSeq" id="WP_379840119.1">
    <property type="nucleotide sequence ID" value="NZ_JBHRYQ010000001.1"/>
</dbReference>
<sequence length="290" mass="33136">MPVNKVGKVIGVYPNRIGNIFNYWLGIAYSDAEHNNISTLGIDETSSKRGHNYITVAVDMKTSRVVHATEGKGAETITKIADYLETTDTKREAIKQVCIDLSPSFISGVESEFSNAQIVFDRYHVKALLNKSMDDLRKQELKTYLMLKGQKYLFLKNEKNMTVSQKSQRDISLEALPRLGTAYRLKILFDDFGSIKSPQDAQVFLAYWCDMAKEAMIPQFEKFVNTVMKHWKGITNYSKYHISNGILEGTNSKIQLAKARAKGYRNKNNFINMIYFIADKLKFNYPLYSA</sequence>
<dbReference type="InterPro" id="IPR047951">
    <property type="entry name" value="Transpos_ISL3"/>
</dbReference>
<dbReference type="PANTHER" id="PTHR33498">
    <property type="entry name" value="TRANSPOSASE FOR INSERTION SEQUENCE ELEMENT IS1557"/>
    <property type="match status" value="1"/>
</dbReference>
<feature type="domain" description="Transposase IS204/IS1001/IS1096/IS1165 DDE" evidence="1">
    <location>
        <begin position="40"/>
        <end position="274"/>
    </location>
</feature>
<protein>
    <submittedName>
        <fullName evidence="2">ISL3 family transposase</fullName>
    </submittedName>
</protein>
<evidence type="ECO:0000313" key="2">
    <source>
        <dbReference type="EMBL" id="MFC3813215.1"/>
    </source>
</evidence>
<dbReference type="EMBL" id="JBHRYQ010000001">
    <property type="protein sequence ID" value="MFC3813215.1"/>
    <property type="molecule type" value="Genomic_DNA"/>
</dbReference>
<gene>
    <name evidence="2" type="ORF">ACFOOI_21295</name>
</gene>
<name>A0ABV7Z1N6_9BACT</name>
<dbReference type="Pfam" id="PF01610">
    <property type="entry name" value="DDE_Tnp_ISL3"/>
    <property type="match status" value="1"/>
</dbReference>
<evidence type="ECO:0000313" key="3">
    <source>
        <dbReference type="Proteomes" id="UP001595616"/>
    </source>
</evidence>
<dbReference type="InterPro" id="IPR002560">
    <property type="entry name" value="Transposase_DDE"/>
</dbReference>
<evidence type="ECO:0000259" key="1">
    <source>
        <dbReference type="Pfam" id="PF01610"/>
    </source>
</evidence>
<accession>A0ABV7Z1N6</accession>
<organism evidence="2 3">
    <name type="scientific">Lacihabitans lacunae</name>
    <dbReference type="NCBI Taxonomy" id="1028214"/>
    <lineage>
        <taxon>Bacteria</taxon>
        <taxon>Pseudomonadati</taxon>
        <taxon>Bacteroidota</taxon>
        <taxon>Cytophagia</taxon>
        <taxon>Cytophagales</taxon>
        <taxon>Leadbetterellaceae</taxon>
        <taxon>Lacihabitans</taxon>
    </lineage>
</organism>
<keyword evidence="3" id="KW-1185">Reference proteome</keyword>